<name>A0ABP0DQH1_9PEZI</name>
<dbReference type="Proteomes" id="UP001642501">
    <property type="component" value="Unassembled WGS sequence"/>
</dbReference>
<feature type="compositionally biased region" description="Acidic residues" evidence="8">
    <location>
        <begin position="154"/>
        <end position="167"/>
    </location>
</feature>
<feature type="compositionally biased region" description="Basic and acidic residues" evidence="8">
    <location>
        <begin position="1"/>
        <end position="47"/>
    </location>
</feature>
<comment type="subunit">
    <text evidence="4">Part of a tri-snRNP complex.</text>
</comment>
<dbReference type="Pfam" id="PF08648">
    <property type="entry name" value="SNRNP27"/>
    <property type="match status" value="1"/>
</dbReference>
<keyword evidence="6" id="KW-0508">mRNA splicing</keyword>
<evidence type="ECO:0000256" key="3">
    <source>
        <dbReference type="ARBA" id="ARBA00008218"/>
    </source>
</evidence>
<evidence type="ECO:0000256" key="2">
    <source>
        <dbReference type="ARBA" id="ARBA00004123"/>
    </source>
</evidence>
<feature type="compositionally biased region" description="Basic and acidic residues" evidence="8">
    <location>
        <begin position="209"/>
        <end position="255"/>
    </location>
</feature>
<evidence type="ECO:0000256" key="6">
    <source>
        <dbReference type="ARBA" id="ARBA00023187"/>
    </source>
</evidence>
<keyword evidence="11" id="KW-1185">Reference proteome</keyword>
<organism evidence="10 11">
    <name type="scientific">Sporothrix epigloea</name>
    <dbReference type="NCBI Taxonomy" id="1892477"/>
    <lineage>
        <taxon>Eukaryota</taxon>
        <taxon>Fungi</taxon>
        <taxon>Dikarya</taxon>
        <taxon>Ascomycota</taxon>
        <taxon>Pezizomycotina</taxon>
        <taxon>Sordariomycetes</taxon>
        <taxon>Sordariomycetidae</taxon>
        <taxon>Ophiostomatales</taxon>
        <taxon>Ophiostomataceae</taxon>
        <taxon>Sporothrix</taxon>
    </lineage>
</organism>
<reference evidence="10 11" key="1">
    <citation type="submission" date="2024-01" db="EMBL/GenBank/DDBJ databases">
        <authorList>
            <person name="Allen C."/>
            <person name="Tagirdzhanova G."/>
        </authorList>
    </citation>
    <scope>NUCLEOTIDE SEQUENCE [LARGE SCALE GENOMIC DNA]</scope>
    <source>
        <strain evidence="10 11">CBS 573.63</strain>
    </source>
</reference>
<accession>A0ABP0DQH1</accession>
<evidence type="ECO:0000256" key="8">
    <source>
        <dbReference type="SAM" id="MobiDB-lite"/>
    </source>
</evidence>
<feature type="region of interest" description="Disordered" evidence="8">
    <location>
        <begin position="1"/>
        <end position="260"/>
    </location>
</feature>
<comment type="function">
    <text evidence="1">May play a role in mRNA splicing.</text>
</comment>
<comment type="similarity">
    <text evidence="3">Belongs to the SNUT3 family.</text>
</comment>
<dbReference type="PANTHER" id="PTHR31077">
    <property type="entry name" value="U4/U6.U5 SMALL NUCLEAR RIBONUCLEOPROTEIN 27 KDA PROTEIN"/>
    <property type="match status" value="1"/>
</dbReference>
<evidence type="ECO:0000313" key="11">
    <source>
        <dbReference type="Proteomes" id="UP001642501"/>
    </source>
</evidence>
<dbReference type="EMBL" id="CAWUOM010000074">
    <property type="protein sequence ID" value="CAK7270515.1"/>
    <property type="molecule type" value="Genomic_DNA"/>
</dbReference>
<keyword evidence="7" id="KW-0539">Nucleus</keyword>
<gene>
    <name evidence="10" type="ORF">SEPCBS57363_004142</name>
</gene>
<evidence type="ECO:0000256" key="4">
    <source>
        <dbReference type="ARBA" id="ARBA00011825"/>
    </source>
</evidence>
<comment type="subcellular location">
    <subcellularLocation>
        <location evidence="2">Nucleus</location>
    </subcellularLocation>
</comment>
<sequence length="322" mass="37036">MADHRRNRRPATDGDRERRGSDGGSHRTRDRDSGRDRERGDRGDHNDRSRRHRSRYHDKDSNQDSRDRDRARNDDRDRDRDRDRDVDLNRRDRDRDRKRRERDYDHRGDFNRSDRRRSASPARRSGSPALIPPSHSRGGGPNKNLRRPMKQGNDDEDVDDDEGDDELGLLRNGRHTGLPNRTRARELAGSDVSTLTPSTAAAPMSFRVGRSDRRGEAGGRDGNRKPYDSRDENGSHEELDYGDRRYLEDDTSRENEAEDDIEVDDDGMDAMQAMMGFGSFASTKGTKVAGNNAGAVRKVKRTEYRQYMNRQGGFNRPLSPSR</sequence>
<feature type="compositionally biased region" description="Low complexity" evidence="8">
    <location>
        <begin position="119"/>
        <end position="129"/>
    </location>
</feature>
<comment type="caution">
    <text evidence="10">The sequence shown here is derived from an EMBL/GenBank/DDBJ whole genome shotgun (WGS) entry which is preliminary data.</text>
</comment>
<evidence type="ECO:0000313" key="10">
    <source>
        <dbReference type="EMBL" id="CAK7270515.1"/>
    </source>
</evidence>
<dbReference type="PANTHER" id="PTHR31077:SF1">
    <property type="entry name" value="U4_U6.U5 SMALL NUCLEAR RIBONUCLEOPROTEIN 27 KDA PROTEIN"/>
    <property type="match status" value="1"/>
</dbReference>
<evidence type="ECO:0000256" key="7">
    <source>
        <dbReference type="ARBA" id="ARBA00023242"/>
    </source>
</evidence>
<dbReference type="InterPro" id="IPR013957">
    <property type="entry name" value="SNRNP27"/>
</dbReference>
<protein>
    <recommendedName>
        <fullName evidence="9">U4/U6.U5 small nuclear ribonucleoprotein 27kDa protein domain-containing protein</fullName>
    </recommendedName>
</protein>
<evidence type="ECO:0000259" key="9">
    <source>
        <dbReference type="Pfam" id="PF08648"/>
    </source>
</evidence>
<feature type="compositionally biased region" description="Basic and acidic residues" evidence="8">
    <location>
        <begin position="57"/>
        <end position="117"/>
    </location>
</feature>
<evidence type="ECO:0000256" key="5">
    <source>
        <dbReference type="ARBA" id="ARBA00022664"/>
    </source>
</evidence>
<keyword evidence="5" id="KW-0507">mRNA processing</keyword>
<proteinExistence type="inferred from homology"/>
<evidence type="ECO:0000256" key="1">
    <source>
        <dbReference type="ARBA" id="ARBA00003632"/>
    </source>
</evidence>
<feature type="domain" description="U4/U6.U5 small nuclear ribonucleoprotein 27kDa protein" evidence="9">
    <location>
        <begin position="268"/>
        <end position="320"/>
    </location>
</feature>